<evidence type="ECO:0000256" key="4">
    <source>
        <dbReference type="ARBA" id="ARBA00022723"/>
    </source>
</evidence>
<comment type="catalytic activity">
    <reaction evidence="9">
        <text>N,1-dihexadecanoyl-2-(9Z,12Z-octadecadienoyl)-sn-glycero-3-phosphoethanolamine + H2O = N,1-dihexadecanoyl-sn-glycero-3-phosphoethanolamine + (9Z,12Z)-octadecadienoate + H(+)</text>
        <dbReference type="Rhea" id="RHEA:56424"/>
        <dbReference type="ChEBI" id="CHEBI:15377"/>
        <dbReference type="ChEBI" id="CHEBI:15378"/>
        <dbReference type="ChEBI" id="CHEBI:30245"/>
        <dbReference type="ChEBI" id="CHEBI:85334"/>
        <dbReference type="ChEBI" id="CHEBI:85335"/>
    </reaction>
    <physiologicalReaction direction="left-to-right" evidence="9">
        <dbReference type="Rhea" id="RHEA:56425"/>
    </physiologicalReaction>
</comment>
<dbReference type="GeneID" id="113107479"/>
<feature type="disulfide bond" evidence="18">
    <location>
        <begin position="109"/>
        <end position="121"/>
    </location>
</feature>
<feature type="disulfide bond" evidence="18">
    <location>
        <begin position="67"/>
        <end position="130"/>
    </location>
</feature>
<dbReference type="GO" id="GO:0005576">
    <property type="term" value="C:extracellular region"/>
    <property type="evidence" value="ECO:0007669"/>
    <property type="project" value="UniProtKB-SubCell"/>
</dbReference>
<evidence type="ECO:0000256" key="17">
    <source>
        <dbReference type="PIRSR" id="PIRSR601211-2"/>
    </source>
</evidence>
<comment type="catalytic activity">
    <reaction evidence="20">
        <text>a 1,2-diacyl-sn-glycero-3-phosphocholine + H2O = a 1-acyl-sn-glycero-3-phosphocholine + a fatty acid + H(+)</text>
        <dbReference type="Rhea" id="RHEA:15801"/>
        <dbReference type="ChEBI" id="CHEBI:15377"/>
        <dbReference type="ChEBI" id="CHEBI:15378"/>
        <dbReference type="ChEBI" id="CHEBI:28868"/>
        <dbReference type="ChEBI" id="CHEBI:57643"/>
        <dbReference type="ChEBI" id="CHEBI:58168"/>
        <dbReference type="EC" id="3.1.1.4"/>
    </reaction>
</comment>
<feature type="active site" evidence="16">
    <location>
        <position position="71"/>
    </location>
</feature>
<evidence type="ECO:0000256" key="1">
    <source>
        <dbReference type="ARBA" id="ARBA00004613"/>
    </source>
</evidence>
<comment type="subcellular location">
    <subcellularLocation>
        <location evidence="1 20">Secreted</location>
    </subcellularLocation>
</comment>
<feature type="chain" id="PRO_5028508503" description="Phospholipase A2" evidence="20">
    <location>
        <begin position="20"/>
        <end position="181"/>
    </location>
</feature>
<dbReference type="OrthoDB" id="5841574at2759"/>
<comment type="catalytic activity">
    <reaction evidence="11">
        <text>N-hexadecanoyl-1,2-di-(9Z-octadecenoyl)-sn-glycero-3-phosphoethanolamine + H2O = N-hexadecanoyl-1-(9Z-octadecenoyl)-sn-glycero-3-phosphoethanolamine + (9Z)-octadecenoate + H(+)</text>
        <dbReference type="Rhea" id="RHEA:45424"/>
        <dbReference type="ChEBI" id="CHEBI:15377"/>
        <dbReference type="ChEBI" id="CHEBI:15378"/>
        <dbReference type="ChEBI" id="CHEBI:30823"/>
        <dbReference type="ChEBI" id="CHEBI:78097"/>
        <dbReference type="ChEBI" id="CHEBI:85217"/>
    </reaction>
    <physiologicalReaction direction="left-to-right" evidence="11">
        <dbReference type="Rhea" id="RHEA:45425"/>
    </physiologicalReaction>
</comment>
<dbReference type="InterPro" id="IPR001211">
    <property type="entry name" value="PLA2"/>
</dbReference>
<comment type="cofactor">
    <cofactor evidence="17">
        <name>Ca(2+)</name>
        <dbReference type="ChEBI" id="CHEBI:29108"/>
    </cofactor>
    <text evidence="17">Binds 1 Ca(2+) ion per subunit.</text>
</comment>
<comment type="catalytic activity">
    <reaction evidence="10">
        <text>1-hexadecanoyl-2-(9Z-octadecenoyl)-sn-glycero-3-phospho-(1'-sn-glycerol) + H2O = 1-hexadecanoyl-sn-glycero-3-phospho-(1'-sn-glycerol) + (9Z)-octadecenoate + H(+)</text>
        <dbReference type="Rhea" id="RHEA:40919"/>
        <dbReference type="ChEBI" id="CHEBI:15377"/>
        <dbReference type="ChEBI" id="CHEBI:15378"/>
        <dbReference type="ChEBI" id="CHEBI:30823"/>
        <dbReference type="ChEBI" id="CHEBI:72841"/>
        <dbReference type="ChEBI" id="CHEBI:75158"/>
    </reaction>
    <physiologicalReaction direction="left-to-right" evidence="10">
        <dbReference type="Rhea" id="RHEA:40920"/>
    </physiologicalReaction>
</comment>
<evidence type="ECO:0000256" key="19">
    <source>
        <dbReference type="RuleBase" id="RU003654"/>
    </source>
</evidence>
<organism evidence="22 23">
    <name type="scientific">Carassius auratus</name>
    <name type="common">Goldfish</name>
    <dbReference type="NCBI Taxonomy" id="7957"/>
    <lineage>
        <taxon>Eukaryota</taxon>
        <taxon>Metazoa</taxon>
        <taxon>Chordata</taxon>
        <taxon>Craniata</taxon>
        <taxon>Vertebrata</taxon>
        <taxon>Euteleostomi</taxon>
        <taxon>Actinopterygii</taxon>
        <taxon>Neopterygii</taxon>
        <taxon>Teleostei</taxon>
        <taxon>Ostariophysi</taxon>
        <taxon>Cypriniformes</taxon>
        <taxon>Cyprinidae</taxon>
        <taxon>Cyprininae</taxon>
        <taxon>Carassius</taxon>
    </lineage>
</organism>
<evidence type="ECO:0000256" key="9">
    <source>
        <dbReference type="ARBA" id="ARBA00047535"/>
    </source>
</evidence>
<dbReference type="GO" id="GO:0016042">
    <property type="term" value="P:lipid catabolic process"/>
    <property type="evidence" value="ECO:0007669"/>
    <property type="project" value="InterPro"/>
</dbReference>
<dbReference type="InterPro" id="IPR033113">
    <property type="entry name" value="PLA2_histidine"/>
</dbReference>
<evidence type="ECO:0000256" key="3">
    <source>
        <dbReference type="ARBA" id="ARBA00022525"/>
    </source>
</evidence>
<dbReference type="Proteomes" id="UP000515129">
    <property type="component" value="Chromosome 8"/>
</dbReference>
<feature type="binding site" evidence="17">
    <location>
        <position position="72"/>
    </location>
    <ligand>
        <name>Ca(2+)</name>
        <dbReference type="ChEBI" id="CHEBI:29108"/>
    </ligand>
</feature>
<evidence type="ECO:0000256" key="13">
    <source>
        <dbReference type="ARBA" id="ARBA00048373"/>
    </source>
</evidence>
<keyword evidence="5 20" id="KW-0378">Hydrolase</keyword>
<dbReference type="PANTHER" id="PTHR11716:SF94">
    <property type="entry name" value="PHOSPHOLIPASE A2"/>
    <property type="match status" value="1"/>
</dbReference>
<dbReference type="EC" id="3.1.1.4" evidence="2 20"/>
<comment type="catalytic activity">
    <reaction evidence="13">
        <text>1-hexadecanoyl-2-(5Z,8Z,11Z,14Z-eicosatetraenoyl)-sn-glycero-3-phosphocholine + H2O = 1-hexadecanoyl-sn-glycero-3-phosphocholine + (5Z,8Z,11Z,14Z)-eicosatetraenoate + H(+)</text>
        <dbReference type="Rhea" id="RHEA:40427"/>
        <dbReference type="ChEBI" id="CHEBI:15377"/>
        <dbReference type="ChEBI" id="CHEBI:15378"/>
        <dbReference type="ChEBI" id="CHEBI:32395"/>
        <dbReference type="ChEBI" id="CHEBI:72998"/>
        <dbReference type="ChEBI" id="CHEBI:73003"/>
    </reaction>
    <physiologicalReaction direction="left-to-right" evidence="13">
        <dbReference type="Rhea" id="RHEA:40428"/>
    </physiologicalReaction>
</comment>
<evidence type="ECO:0000256" key="15">
    <source>
        <dbReference type="ARBA" id="ARBA00049039"/>
    </source>
</evidence>
<comment type="catalytic activity">
    <reaction evidence="12">
        <text>1,2-dihexadecanoyl-sn-glycero-3-phosphocholine + H2O = 1-hexadecanoyl-sn-glycero-3-phosphocholine + hexadecanoate + H(+)</text>
        <dbReference type="Rhea" id="RHEA:41223"/>
        <dbReference type="ChEBI" id="CHEBI:7896"/>
        <dbReference type="ChEBI" id="CHEBI:15377"/>
        <dbReference type="ChEBI" id="CHEBI:15378"/>
        <dbReference type="ChEBI" id="CHEBI:72998"/>
        <dbReference type="ChEBI" id="CHEBI:72999"/>
    </reaction>
    <physiologicalReaction direction="left-to-right" evidence="12">
        <dbReference type="Rhea" id="RHEA:41224"/>
    </physiologicalReaction>
</comment>
<evidence type="ECO:0000256" key="8">
    <source>
        <dbReference type="ARBA" id="ARBA00023157"/>
    </source>
</evidence>
<dbReference type="RefSeq" id="XP_026125816.1">
    <property type="nucleotide sequence ID" value="XM_026270031.1"/>
</dbReference>
<dbReference type="SMART" id="SM00085">
    <property type="entry name" value="PA2c"/>
    <property type="match status" value="1"/>
</dbReference>
<keyword evidence="8 18" id="KW-1015">Disulfide bond</keyword>
<keyword evidence="22" id="KW-1185">Reference proteome</keyword>
<dbReference type="KEGG" id="caua:113107479"/>
<proteinExistence type="inferred from homology"/>
<dbReference type="GO" id="GO:0005543">
    <property type="term" value="F:phospholipid binding"/>
    <property type="evidence" value="ECO:0007669"/>
    <property type="project" value="TreeGrafter"/>
</dbReference>
<dbReference type="SUPFAM" id="SSF48619">
    <property type="entry name" value="Phospholipase A2, PLA2"/>
    <property type="match status" value="1"/>
</dbReference>
<dbReference type="PANTHER" id="PTHR11716">
    <property type="entry name" value="PHOSPHOLIPASE A2 FAMILY MEMBER"/>
    <property type="match status" value="1"/>
</dbReference>
<evidence type="ECO:0000256" key="20">
    <source>
        <dbReference type="RuleBase" id="RU361236"/>
    </source>
</evidence>
<evidence type="ECO:0000256" key="7">
    <source>
        <dbReference type="ARBA" id="ARBA00023098"/>
    </source>
</evidence>
<evidence type="ECO:0000256" key="6">
    <source>
        <dbReference type="ARBA" id="ARBA00022837"/>
    </source>
</evidence>
<evidence type="ECO:0000256" key="11">
    <source>
        <dbReference type="ARBA" id="ARBA00048221"/>
    </source>
</evidence>
<keyword evidence="20" id="KW-0732">Signal</keyword>
<dbReference type="GO" id="GO:0047498">
    <property type="term" value="F:calcium-dependent phospholipase A2 activity"/>
    <property type="evidence" value="ECO:0007669"/>
    <property type="project" value="TreeGrafter"/>
</dbReference>
<feature type="active site" evidence="16">
    <location>
        <position position="124"/>
    </location>
</feature>
<dbReference type="Gene3D" id="1.20.90.10">
    <property type="entry name" value="Phospholipase A2 domain"/>
    <property type="match status" value="1"/>
</dbReference>
<dbReference type="InterPro" id="IPR016090">
    <property type="entry name" value="PLA2-like_dom"/>
</dbReference>
<keyword evidence="3 20" id="KW-0964">Secreted</keyword>
<feature type="domain" description="Phospholipase A2-like central" evidence="21">
    <location>
        <begin position="24"/>
        <end position="149"/>
    </location>
</feature>
<gene>
    <name evidence="23" type="primary">LOC113107479</name>
</gene>
<dbReference type="Pfam" id="PF00068">
    <property type="entry name" value="Phospholip_A2_1"/>
    <property type="match status" value="1"/>
</dbReference>
<dbReference type="GO" id="GO:0005102">
    <property type="term" value="F:signaling receptor binding"/>
    <property type="evidence" value="ECO:0007669"/>
    <property type="project" value="UniProtKB-ARBA"/>
</dbReference>
<keyword evidence="7 20" id="KW-0443">Lipid metabolism</keyword>
<keyword evidence="4 17" id="KW-0479">Metal-binding</keyword>
<feature type="disulfide bond" evidence="18">
    <location>
        <begin position="84"/>
        <end position="116"/>
    </location>
</feature>
<comment type="similarity">
    <text evidence="19">Belongs to the phospholipase A2 family.</text>
</comment>
<evidence type="ECO:0000256" key="12">
    <source>
        <dbReference type="ARBA" id="ARBA00048227"/>
    </source>
</evidence>
<dbReference type="PRINTS" id="PR00389">
    <property type="entry name" value="PHPHLIPASEA2"/>
</dbReference>
<feature type="disulfide bond" evidence="18">
    <location>
        <begin position="74"/>
        <end position="123"/>
    </location>
</feature>
<protein>
    <recommendedName>
        <fullName evidence="2 20">Phospholipase A2</fullName>
        <ecNumber evidence="2 20">3.1.1.4</ecNumber>
    </recommendedName>
</protein>
<evidence type="ECO:0000256" key="14">
    <source>
        <dbReference type="ARBA" id="ARBA00048699"/>
    </source>
</evidence>
<sequence length="181" mass="19823">MAVHLTLLILTMTLPTSHLNSIKNLLQFEDMIECTLPGSSPLLNFADYGCYCGLGGSGTPVDQLDRCCFTHDACYGKVETLQSCSSVFDSPYTNTYDYKCDKNTKTITCLDSNNDCNMFICKCDKAAAECFAQSPYNASNNHLASSVCSSASRETSSFLITLTTLTVTLILLQHNKMPCNK</sequence>
<name>A0A6P6PWE1_CARAU</name>
<dbReference type="InterPro" id="IPR036444">
    <property type="entry name" value="PLipase_A2_dom_sf"/>
</dbReference>
<comment type="catalytic activity">
    <reaction evidence="14">
        <text>1-hexadecanoyl-2-(9Z-octadecenoyl)-sn-glycero-3-phosphocholine + H2O = 1-hexadecanoyl-sn-glycero-3-phosphocholine + (9Z)-octadecenoate + H(+)</text>
        <dbReference type="Rhea" id="RHEA:38779"/>
        <dbReference type="ChEBI" id="CHEBI:15377"/>
        <dbReference type="ChEBI" id="CHEBI:15378"/>
        <dbReference type="ChEBI" id="CHEBI:30823"/>
        <dbReference type="ChEBI" id="CHEBI:72998"/>
        <dbReference type="ChEBI" id="CHEBI:73001"/>
    </reaction>
    <physiologicalReaction direction="left-to-right" evidence="14">
        <dbReference type="Rhea" id="RHEA:38780"/>
    </physiologicalReaction>
</comment>
<dbReference type="CDD" id="cd00125">
    <property type="entry name" value="PLA2c"/>
    <property type="match status" value="1"/>
</dbReference>
<keyword evidence="6 17" id="KW-0106">Calcium</keyword>
<evidence type="ECO:0000256" key="18">
    <source>
        <dbReference type="PIRSR" id="PIRSR601211-3"/>
    </source>
</evidence>
<dbReference type="PROSITE" id="PS00119">
    <property type="entry name" value="PA2_ASP"/>
    <property type="match status" value="1"/>
</dbReference>
<dbReference type="AlphaFoldDB" id="A0A6P6PWE1"/>
<evidence type="ECO:0000256" key="5">
    <source>
        <dbReference type="ARBA" id="ARBA00022801"/>
    </source>
</evidence>
<evidence type="ECO:0000313" key="23">
    <source>
        <dbReference type="RefSeq" id="XP_026125816.1"/>
    </source>
</evidence>
<feature type="disulfide bond" evidence="18">
    <location>
        <begin position="52"/>
        <end position="68"/>
    </location>
</feature>
<feature type="binding site" evidence="17">
    <location>
        <position position="51"/>
    </location>
    <ligand>
        <name>Ca(2+)</name>
        <dbReference type="ChEBI" id="CHEBI:29108"/>
    </ligand>
</feature>
<feature type="binding site" evidence="17">
    <location>
        <position position="53"/>
    </location>
    <ligand>
        <name>Ca(2+)</name>
        <dbReference type="ChEBI" id="CHEBI:29108"/>
    </ligand>
</feature>
<dbReference type="GO" id="GO:0005509">
    <property type="term" value="F:calcium ion binding"/>
    <property type="evidence" value="ECO:0007669"/>
    <property type="project" value="InterPro"/>
</dbReference>
<dbReference type="GO" id="GO:0050482">
    <property type="term" value="P:arachidonate secretion"/>
    <property type="evidence" value="ECO:0007669"/>
    <property type="project" value="InterPro"/>
</dbReference>
<dbReference type="PROSITE" id="PS00118">
    <property type="entry name" value="PA2_HIS"/>
    <property type="match status" value="1"/>
</dbReference>
<dbReference type="InterPro" id="IPR033112">
    <property type="entry name" value="PLA2_Asp_AS"/>
</dbReference>
<evidence type="ECO:0000256" key="16">
    <source>
        <dbReference type="PIRSR" id="PIRSR601211-1"/>
    </source>
</evidence>
<dbReference type="FunFam" id="1.20.90.10:FF:000011">
    <property type="entry name" value="Phospholipase A(2)"/>
    <property type="match status" value="1"/>
</dbReference>
<feature type="signal peptide" evidence="20">
    <location>
        <begin position="1"/>
        <end position="19"/>
    </location>
</feature>
<reference evidence="23" key="1">
    <citation type="submission" date="2025-08" db="UniProtKB">
        <authorList>
            <consortium name="RefSeq"/>
        </authorList>
    </citation>
    <scope>IDENTIFICATION</scope>
    <source>
        <strain evidence="23">Wakin</strain>
        <tissue evidence="23">Muscle</tissue>
    </source>
</reference>
<evidence type="ECO:0000313" key="22">
    <source>
        <dbReference type="Proteomes" id="UP000515129"/>
    </source>
</evidence>
<evidence type="ECO:0000259" key="21">
    <source>
        <dbReference type="SMART" id="SM00085"/>
    </source>
</evidence>
<evidence type="ECO:0000256" key="2">
    <source>
        <dbReference type="ARBA" id="ARBA00013278"/>
    </source>
</evidence>
<dbReference type="GO" id="GO:0006644">
    <property type="term" value="P:phospholipid metabolic process"/>
    <property type="evidence" value="ECO:0007669"/>
    <property type="project" value="InterPro"/>
</dbReference>
<feature type="binding site" evidence="17">
    <location>
        <position position="55"/>
    </location>
    <ligand>
        <name>Ca(2+)</name>
        <dbReference type="ChEBI" id="CHEBI:29108"/>
    </ligand>
</feature>
<accession>A0A6P6PWE1</accession>
<comment type="catalytic activity">
    <reaction evidence="15">
        <text>1-hexadecanoyl-2-(9Z,12Z-octadecadienoyl)-sn-glycero-3-phosphoethanolamine + H2O = 1-hexadecanoyl-sn-glycero-3-phosphoethanolamine + (9Z,12Z)-octadecadienoate + H(+)</text>
        <dbReference type="Rhea" id="RHEA:40815"/>
        <dbReference type="ChEBI" id="CHEBI:15377"/>
        <dbReference type="ChEBI" id="CHEBI:15378"/>
        <dbReference type="ChEBI" id="CHEBI:30245"/>
        <dbReference type="ChEBI" id="CHEBI:73004"/>
        <dbReference type="ChEBI" id="CHEBI:73008"/>
    </reaction>
    <physiologicalReaction direction="left-to-right" evidence="15">
        <dbReference type="Rhea" id="RHEA:40816"/>
    </physiologicalReaction>
</comment>
<evidence type="ECO:0000256" key="10">
    <source>
        <dbReference type="ARBA" id="ARBA00048015"/>
    </source>
</evidence>